<comment type="caution">
    <text evidence="3">The sequence shown here is derived from an EMBL/GenBank/DDBJ whole genome shotgun (WGS) entry which is preliminary data.</text>
</comment>
<accession>A0A4Z0BY11</accession>
<feature type="compositionally biased region" description="Polar residues" evidence="1">
    <location>
        <begin position="380"/>
        <end position="398"/>
    </location>
</feature>
<feature type="transmembrane region" description="Helical" evidence="2">
    <location>
        <begin position="78"/>
        <end position="95"/>
    </location>
</feature>
<feature type="region of interest" description="Disordered" evidence="1">
    <location>
        <begin position="465"/>
        <end position="505"/>
    </location>
</feature>
<protein>
    <submittedName>
        <fullName evidence="3">Uncharacterized protein</fullName>
    </submittedName>
</protein>
<feature type="compositionally biased region" description="Basic and acidic residues" evidence="1">
    <location>
        <begin position="488"/>
        <end position="505"/>
    </location>
</feature>
<evidence type="ECO:0000256" key="2">
    <source>
        <dbReference type="SAM" id="Phobius"/>
    </source>
</evidence>
<dbReference type="Proteomes" id="UP000297564">
    <property type="component" value="Unassembled WGS sequence"/>
</dbReference>
<keyword evidence="4" id="KW-1185">Reference proteome</keyword>
<gene>
    <name evidence="3" type="ORF">EZ242_00165</name>
</gene>
<feature type="compositionally biased region" description="Basic and acidic residues" evidence="1">
    <location>
        <begin position="468"/>
        <end position="480"/>
    </location>
</feature>
<evidence type="ECO:0000313" key="3">
    <source>
        <dbReference type="EMBL" id="TFZ04216.1"/>
    </source>
</evidence>
<sequence length="505" mass="54201">MLFRGPSRLRVLDVHSPEGRDHARLHAAAERPVLATTLVLMLRELFVVGAATQVAAAIRGTIRSQLCDEAQECTWSDFKLVAGLVFFVVLPLYMLSGYRGSRVGTGALRPDLREGLVPRALQSLPPIAFVTAMTLTYPSSGLPGAVAVTARAVGRLVQTTIRDVGTQVFTRHSHLRANSLYPGHNLEVRDAHDIPVPRASPLYASYVSDRLLMATGLYTVVAVAGALITPVLAEAMGTVPARGRFHAWYPEEAATALVSTGVEMLDIVVGAFATHWAARRHRLQLQLDNAAPPNHSVLRDILDHASLRTMMTAPLDFAGAVNDVVAYASDNGIPPPEELRFIMPLAQYLARILSGVLLGATEIRGYLAKTGRDALMASPASRSGSPATPASSLVTPTSGRPRPQAIRTRHAVVPVFTPAPVPGRAVRVAVEREAQRAVPDEGDGLGPRPPGAVIPMQRLDMALAAGPRRADRRGAAEEAPHAGQRLRSYRERKGLAQQDTKRPPA</sequence>
<keyword evidence="2" id="KW-0812">Transmembrane</keyword>
<keyword evidence="2" id="KW-1133">Transmembrane helix</keyword>
<reference evidence="3 4" key="1">
    <citation type="submission" date="2019-03" db="EMBL/GenBank/DDBJ databases">
        <title>Ramlibacter rhizophilus CCTCC AB2015357, whole genome shotgun sequence.</title>
        <authorList>
            <person name="Zhang X."/>
            <person name="Feng G."/>
            <person name="Zhu H."/>
        </authorList>
    </citation>
    <scope>NUCLEOTIDE SEQUENCE [LARGE SCALE GENOMIC DNA]</scope>
    <source>
        <strain evidence="3 4">CCTCC AB2015357</strain>
    </source>
</reference>
<evidence type="ECO:0000313" key="4">
    <source>
        <dbReference type="Proteomes" id="UP000297564"/>
    </source>
</evidence>
<feature type="region of interest" description="Disordered" evidence="1">
    <location>
        <begin position="377"/>
        <end position="406"/>
    </location>
</feature>
<keyword evidence="2" id="KW-0472">Membrane</keyword>
<feature type="transmembrane region" description="Helical" evidence="2">
    <location>
        <begin position="211"/>
        <end position="233"/>
    </location>
</feature>
<organism evidence="3 4">
    <name type="scientific">Ramlibacter rhizophilus</name>
    <dbReference type="NCBI Taxonomy" id="1781167"/>
    <lineage>
        <taxon>Bacteria</taxon>
        <taxon>Pseudomonadati</taxon>
        <taxon>Pseudomonadota</taxon>
        <taxon>Betaproteobacteria</taxon>
        <taxon>Burkholderiales</taxon>
        <taxon>Comamonadaceae</taxon>
        <taxon>Ramlibacter</taxon>
    </lineage>
</organism>
<evidence type="ECO:0000256" key="1">
    <source>
        <dbReference type="SAM" id="MobiDB-lite"/>
    </source>
</evidence>
<proteinExistence type="predicted"/>
<dbReference type="AlphaFoldDB" id="A0A4Z0BY11"/>
<dbReference type="RefSeq" id="WP_135283098.1">
    <property type="nucleotide sequence ID" value="NZ_SMLL01000001.1"/>
</dbReference>
<name>A0A4Z0BY11_9BURK</name>
<dbReference type="EMBL" id="SMLL01000001">
    <property type="protein sequence ID" value="TFZ04216.1"/>
    <property type="molecule type" value="Genomic_DNA"/>
</dbReference>